<dbReference type="Proteomes" id="UP001233673">
    <property type="component" value="Unassembled WGS sequence"/>
</dbReference>
<comment type="caution">
    <text evidence="4">The sequence shown here is derived from an EMBL/GenBank/DDBJ whole genome shotgun (WGS) entry which is preliminary data.</text>
</comment>
<evidence type="ECO:0000313" key="5">
    <source>
        <dbReference type="Proteomes" id="UP001233673"/>
    </source>
</evidence>
<dbReference type="InterPro" id="IPR012347">
    <property type="entry name" value="Ferritin-like"/>
</dbReference>
<dbReference type="Pfam" id="PF03713">
    <property type="entry name" value="DUF305"/>
    <property type="match status" value="1"/>
</dbReference>
<dbReference type="PANTHER" id="PTHR36933">
    <property type="entry name" value="SLL0788 PROTEIN"/>
    <property type="match status" value="1"/>
</dbReference>
<name>A0ABT9I961_9ACTN</name>
<evidence type="ECO:0000256" key="2">
    <source>
        <dbReference type="SAM" id="SignalP"/>
    </source>
</evidence>
<evidence type="ECO:0000259" key="3">
    <source>
        <dbReference type="Pfam" id="PF03713"/>
    </source>
</evidence>
<feature type="region of interest" description="Disordered" evidence="1">
    <location>
        <begin position="33"/>
        <end position="52"/>
    </location>
</feature>
<keyword evidence="5" id="KW-1185">Reference proteome</keyword>
<feature type="domain" description="DUF305" evidence="3">
    <location>
        <begin position="58"/>
        <end position="202"/>
    </location>
</feature>
<dbReference type="PROSITE" id="PS51257">
    <property type="entry name" value="PROKAR_LIPOPROTEIN"/>
    <property type="match status" value="1"/>
</dbReference>
<dbReference type="Gene3D" id="1.20.1260.10">
    <property type="match status" value="1"/>
</dbReference>
<feature type="signal peptide" evidence="2">
    <location>
        <begin position="1"/>
        <end position="23"/>
    </location>
</feature>
<proteinExistence type="predicted"/>
<accession>A0ABT9I961</accession>
<keyword evidence="2" id="KW-0732">Signal</keyword>
<protein>
    <submittedName>
        <fullName evidence="4">DUF305 domain-containing protein</fullName>
    </submittedName>
</protein>
<gene>
    <name evidence="4" type="ORF">QOZ88_05635</name>
</gene>
<feature type="chain" id="PRO_5045959573" evidence="2">
    <location>
        <begin position="24"/>
        <end position="207"/>
    </location>
</feature>
<dbReference type="InterPro" id="IPR005183">
    <property type="entry name" value="DUF305_CopM-like"/>
</dbReference>
<sequence length="207" mass="21769">MTRTTARLTGLTAALLTGALVLAGCADDPDAAGHGSMMSGSSSPAGASAEQAQFDDADVAFAREMIPHHRQAIAMAELAEGRATDPRVLDLTARIQAAQDPEIQTLTGWLDQWGADHMDGMGHDGMGHGAGMMSERDMHALMSAGGTEFDRRFLEQMIVHHTGAVQMAETQIADGRDADAIALAEAIRDSQSAEIAEMQQLLANLGS</sequence>
<dbReference type="RefSeq" id="WP_305998816.1">
    <property type="nucleotide sequence ID" value="NZ_JASNFN010000004.1"/>
</dbReference>
<dbReference type="EMBL" id="JASNFN010000004">
    <property type="protein sequence ID" value="MDP5182111.1"/>
    <property type="molecule type" value="Genomic_DNA"/>
</dbReference>
<reference evidence="5" key="1">
    <citation type="submission" date="2023-05" db="EMBL/GenBank/DDBJ databases">
        <title>Draft genome of Pseudofrankia sp. BMG5.37.</title>
        <authorList>
            <person name="Gtari M."/>
            <person name="Ghodhbane F."/>
            <person name="Sbissi I."/>
        </authorList>
    </citation>
    <scope>NUCLEOTIDE SEQUENCE [LARGE SCALE GENOMIC DNA]</scope>
    <source>
        <strain evidence="5">BMG 814</strain>
    </source>
</reference>
<evidence type="ECO:0000313" key="4">
    <source>
        <dbReference type="EMBL" id="MDP5182111.1"/>
    </source>
</evidence>
<organism evidence="4 5">
    <name type="scientific">Blastococcus carthaginiensis</name>
    <dbReference type="NCBI Taxonomy" id="3050034"/>
    <lineage>
        <taxon>Bacteria</taxon>
        <taxon>Bacillati</taxon>
        <taxon>Actinomycetota</taxon>
        <taxon>Actinomycetes</taxon>
        <taxon>Geodermatophilales</taxon>
        <taxon>Geodermatophilaceae</taxon>
        <taxon>Blastococcus</taxon>
    </lineage>
</organism>
<dbReference type="PANTHER" id="PTHR36933:SF1">
    <property type="entry name" value="SLL0788 PROTEIN"/>
    <property type="match status" value="1"/>
</dbReference>
<evidence type="ECO:0000256" key="1">
    <source>
        <dbReference type="SAM" id="MobiDB-lite"/>
    </source>
</evidence>